<dbReference type="EMBL" id="BAABRU010000067">
    <property type="protein sequence ID" value="GAA5531579.1"/>
    <property type="molecule type" value="Genomic_DNA"/>
</dbReference>
<organism evidence="2 3">
    <name type="scientific">Herpetosiphon gulosus</name>
    <dbReference type="NCBI Taxonomy" id="1973496"/>
    <lineage>
        <taxon>Bacteria</taxon>
        <taxon>Bacillati</taxon>
        <taxon>Chloroflexota</taxon>
        <taxon>Chloroflexia</taxon>
        <taxon>Herpetosiphonales</taxon>
        <taxon>Herpetosiphonaceae</taxon>
        <taxon>Herpetosiphon</taxon>
    </lineage>
</organism>
<feature type="signal peptide" evidence="1">
    <location>
        <begin position="1"/>
        <end position="28"/>
    </location>
</feature>
<dbReference type="Proteomes" id="UP001428290">
    <property type="component" value="Unassembled WGS sequence"/>
</dbReference>
<feature type="chain" id="PRO_5047517092" evidence="1">
    <location>
        <begin position="29"/>
        <end position="400"/>
    </location>
</feature>
<name>A0ABP9X874_9CHLR</name>
<proteinExistence type="predicted"/>
<dbReference type="RefSeq" id="WP_345725128.1">
    <property type="nucleotide sequence ID" value="NZ_BAABRU010000067.1"/>
</dbReference>
<keyword evidence="1" id="KW-0732">Signal</keyword>
<protein>
    <submittedName>
        <fullName evidence="2">Uncharacterized protein</fullName>
    </submittedName>
</protein>
<keyword evidence="3" id="KW-1185">Reference proteome</keyword>
<accession>A0ABP9X874</accession>
<evidence type="ECO:0000256" key="1">
    <source>
        <dbReference type="SAM" id="SignalP"/>
    </source>
</evidence>
<dbReference type="SUPFAM" id="SSF69304">
    <property type="entry name" value="Tricorn protease N-terminal domain"/>
    <property type="match status" value="1"/>
</dbReference>
<evidence type="ECO:0000313" key="2">
    <source>
        <dbReference type="EMBL" id="GAA5531579.1"/>
    </source>
</evidence>
<sequence>MQTQRFSLRLVILLTLLSITILPAAATADFDLLDSQNVTAVDHVSTANGGTYNGGQVYVAATKQTSNNNALRINGIYTNANGTISTNFVLTEGPIQAVDVTEYRDNMVVVAAITSHQLKLIAFKTNATGANRLERLGDTDGVATIAASINYVHIVRVGPTLNPSLVSAVQLSDGRARFDVWTLSPDGQTFTHQSTKISVGLTGQIAMSADYIKSSRNFAMAAQDANDNMIVTLWKVDVNGELLKLAQSPRGVIGFADISLSGNRIYTAATNTASPLASAEIARWTVASSGNPSPALPNVLVYEDEATLPVLFSGKVQVVDQGNEVVVVGQTGSQTDNNDWQRLRFLTYTFNGSTLSLANPIKTLTNSADDFDLVKNDSRFFMVIDGFANGQDSHQLWQYN</sequence>
<comment type="caution">
    <text evidence="2">The sequence shown here is derived from an EMBL/GenBank/DDBJ whole genome shotgun (WGS) entry which is preliminary data.</text>
</comment>
<gene>
    <name evidence="2" type="ORF">Hgul01_05404</name>
</gene>
<evidence type="ECO:0000313" key="3">
    <source>
        <dbReference type="Proteomes" id="UP001428290"/>
    </source>
</evidence>
<reference evidence="2 3" key="1">
    <citation type="submission" date="2024-02" db="EMBL/GenBank/DDBJ databases">
        <title>Herpetosiphon gulosus NBRC 112829.</title>
        <authorList>
            <person name="Ichikawa N."/>
            <person name="Katano-Makiyama Y."/>
            <person name="Hidaka K."/>
        </authorList>
    </citation>
    <scope>NUCLEOTIDE SEQUENCE [LARGE SCALE GENOMIC DNA]</scope>
    <source>
        <strain evidence="2 3">NBRC 112829</strain>
    </source>
</reference>